<feature type="domain" description="Adrift-type SAM-dependent 2'-O-MTase" evidence="8">
    <location>
        <begin position="107"/>
        <end position="320"/>
    </location>
</feature>
<keyword evidence="4 7" id="KW-0808">Transferase</keyword>
<evidence type="ECO:0000256" key="1">
    <source>
        <dbReference type="ARBA" id="ARBA00012770"/>
    </source>
</evidence>
<dbReference type="PANTHER" id="PTHR16121:SF2">
    <property type="entry name" value="CAP-SPECIFIC MRNA (NUCLEOSIDE-2'-O-)-METHYLTRANSFERASE 2"/>
    <property type="match status" value="1"/>
</dbReference>
<evidence type="ECO:0000313" key="9">
    <source>
        <dbReference type="EMBL" id="KPI95350.1"/>
    </source>
</evidence>
<dbReference type="EC" id="2.1.1.296" evidence="1"/>
<evidence type="ECO:0000256" key="3">
    <source>
        <dbReference type="ARBA" id="ARBA00022603"/>
    </source>
</evidence>
<dbReference type="InterPro" id="IPR021827">
    <property type="entry name" value="Nup186/Nup192/Nup205"/>
</dbReference>
<gene>
    <name evidence="9" type="ORF">RR46_08809</name>
</gene>
<dbReference type="GO" id="GO:0005643">
    <property type="term" value="C:nuclear pore"/>
    <property type="evidence" value="ECO:0007669"/>
    <property type="project" value="InterPro"/>
</dbReference>
<dbReference type="GO" id="GO:0032259">
    <property type="term" value="P:methylation"/>
    <property type="evidence" value="ECO:0007669"/>
    <property type="project" value="UniProtKB-KW"/>
</dbReference>
<dbReference type="Proteomes" id="UP000053268">
    <property type="component" value="Unassembled WGS sequence"/>
</dbReference>
<evidence type="ECO:0000259" key="8">
    <source>
        <dbReference type="PROSITE" id="PS51614"/>
    </source>
</evidence>
<feature type="active site" description="Proton acceptor" evidence="7">
    <location>
        <position position="273"/>
    </location>
</feature>
<protein>
    <recommendedName>
        <fullName evidence="2">Cap-specific mRNA (nucleoside-2'-O-)-methyltransferase 2</fullName>
        <ecNumber evidence="1">2.1.1.296</ecNumber>
    </recommendedName>
</protein>
<evidence type="ECO:0000256" key="6">
    <source>
        <dbReference type="ARBA" id="ARBA00049477"/>
    </source>
</evidence>
<sequence length="1430" mass="159787">MYPSMENFLMQSRQKLYRGEEFEDELNDLFNKKFKFRYNSEWTLPPGDTWFTDAPWKVKGLEYLKSRLNFHKSQLNDFSIEEWSSHTRRRNPAGEVCWKLRCLVNPEFLTQAWTKFYECASTYNIVPPEAISDMKMVSLHLCEAPGAFITSLNHYLKLHHQAIDWKWVANTLNPYYEGNSSSNMISDDRFMFHTLDNWDFGVDNTGNLMDWENSQTIIKKAKSLGKVLLVTADGSIDCLQKPDAQEEVTSPLHYCEIITALQALSPGGTLIFKLFTIFEHSTVNLLYLLNQLFKEVNIYKPITSRQGNSEVYAICLQYKGIDLKPYISTLQSAFGTELYSNKSLFSLDKIPESFLKQIEECAYYFCSIQCHVINNNLQAYLMQKNIALHRDMKKIRAIVASEFIWKYNLKPISNNQELLKGTLHEENKINTNPRYHRGSYTERQLYTKMSLKEKHKNLNTFLQAEMLSNPMIHITEPVKWMIGEGSSKIDIIFTYGKPLQKVNSSKFIFVPIYKLYQQILAEEEFKEIILYRPAKPKIDPSLLGPEPSKIVSLAEFQYRESYNVYEKNCFKTFLNGMRELLEGTTIEDLWTPYKELVSVVEGYLAHESGGAPYAVHTFESVLRRHKQTFLSLLKYPPKNPTSREEIKRGVTEGVNLPSIGRTLLSKELVDEAIIISDMYNVNEYVCLELLHTAQRQAPRQPGLARGLLAVLLQHDGRRALVQALRHLVMARDGVSWSISAREEIVSYVSRYVSQLIADGLLGGVLDALRRTSLDAELELLQNNRALPPPRHLVRLIGTIETTRKLLAGVIFAASAQRGLDRDILLRLYREQMTSATHGPTGALDEISLSLQMALLYALDLSVLHKREDGEELAKKLPLIQDPELISVLLDEFSPPMNPNQTQEGQDKGSGLRALCQLALGLALAALKRAPQTLLRASGSGDIKSELLDQDEMLVDAAIDGKVFEYVSEAMLSADLVRGEEYYQRRLHSLLTDFIVLMHSKLMEMRVKADEAARAVQMYAAEGLSAPGGAGAGRTRLHALLRCVERLYQHDTLQLRDDYWPSALSRSGAGGAGGGGGGGGREATLYKFVRLSGEAVCAALLAAYLRALAALAVPKHTWALLARRDALSAHHLLTALQLYHRNLRADPAPFAEHLHSSSLGASAVVTPAARPGKLLVRQEEVEAMIASLQLIAAVARVDEAASAAICENLQWDAVNCMFGLMCCHVPIQLKAALCRTLAALGGRAGTAPRVWAALDAAQLVSTADKRGLNAELQEVECRMEEYPLSRAFLELLEALCAAGPAPRALGAGSRAPGLQPYVHHVLHRLALPAPHRRYAVPHEEWQVIALCFRLFARWLEEYEPSASDFPAAGAGGATGAGGVGGAGDAEPPPGFPLLVQLHSDSELLRLVLATLDRANDLLDRQPGPGKVSPHN</sequence>
<dbReference type="Pfam" id="PF11894">
    <property type="entry name" value="Nup192"/>
    <property type="match status" value="1"/>
</dbReference>
<accession>A0A194PW40</accession>
<dbReference type="InterPro" id="IPR002877">
    <property type="entry name" value="RNA_MeTrfase_FtsJ_dom"/>
</dbReference>
<evidence type="ECO:0000313" key="10">
    <source>
        <dbReference type="Proteomes" id="UP000053268"/>
    </source>
</evidence>
<keyword evidence="5 7" id="KW-0949">S-adenosyl-L-methionine</keyword>
<organism evidence="9 10">
    <name type="scientific">Papilio xuthus</name>
    <name type="common">Asian swallowtail butterfly</name>
    <dbReference type="NCBI Taxonomy" id="66420"/>
    <lineage>
        <taxon>Eukaryota</taxon>
        <taxon>Metazoa</taxon>
        <taxon>Ecdysozoa</taxon>
        <taxon>Arthropoda</taxon>
        <taxon>Hexapoda</taxon>
        <taxon>Insecta</taxon>
        <taxon>Pterygota</taxon>
        <taxon>Neoptera</taxon>
        <taxon>Endopterygota</taxon>
        <taxon>Lepidoptera</taxon>
        <taxon>Glossata</taxon>
        <taxon>Ditrysia</taxon>
        <taxon>Papilionoidea</taxon>
        <taxon>Papilionidae</taxon>
        <taxon>Papilioninae</taxon>
        <taxon>Papilio</taxon>
    </lineage>
</organism>
<feature type="binding site" evidence="7">
    <location>
        <position position="165"/>
    </location>
    <ligand>
        <name>S-adenosyl-L-methionine</name>
        <dbReference type="ChEBI" id="CHEBI:59789"/>
    </ligand>
</feature>
<dbReference type="GO" id="GO:0004483">
    <property type="term" value="F:methyltransferase cap1 activity"/>
    <property type="evidence" value="ECO:0007669"/>
    <property type="project" value="TreeGrafter"/>
</dbReference>
<dbReference type="InterPro" id="IPR029063">
    <property type="entry name" value="SAM-dependent_MTases_sf"/>
</dbReference>
<feature type="binding site" evidence="7">
    <location>
        <position position="233"/>
    </location>
    <ligand>
        <name>S-adenosyl-L-methionine</name>
        <dbReference type="ChEBI" id="CHEBI:59789"/>
    </ligand>
</feature>
<proteinExistence type="predicted"/>
<reference evidence="9 10" key="1">
    <citation type="journal article" date="2015" name="Nat. Commun.">
        <title>Outbred genome sequencing and CRISPR/Cas9 gene editing in butterflies.</title>
        <authorList>
            <person name="Li X."/>
            <person name="Fan D."/>
            <person name="Zhang W."/>
            <person name="Liu G."/>
            <person name="Zhang L."/>
            <person name="Zhao L."/>
            <person name="Fang X."/>
            <person name="Chen L."/>
            <person name="Dong Y."/>
            <person name="Chen Y."/>
            <person name="Ding Y."/>
            <person name="Zhao R."/>
            <person name="Feng M."/>
            <person name="Zhu Y."/>
            <person name="Feng Y."/>
            <person name="Jiang X."/>
            <person name="Zhu D."/>
            <person name="Xiang H."/>
            <person name="Feng X."/>
            <person name="Li S."/>
            <person name="Wang J."/>
            <person name="Zhang G."/>
            <person name="Kronforst M.R."/>
            <person name="Wang W."/>
        </authorList>
    </citation>
    <scope>NUCLEOTIDE SEQUENCE [LARGE SCALE GENOMIC DNA]</scope>
    <source>
        <strain evidence="9">Ya'a_city_454_Px</strain>
        <tissue evidence="9">Whole body</tissue>
    </source>
</reference>
<dbReference type="STRING" id="66420.A0A194PW40"/>
<evidence type="ECO:0000256" key="2">
    <source>
        <dbReference type="ARBA" id="ARBA00021134"/>
    </source>
</evidence>
<dbReference type="GO" id="GO:0005737">
    <property type="term" value="C:cytoplasm"/>
    <property type="evidence" value="ECO:0007669"/>
    <property type="project" value="TreeGrafter"/>
</dbReference>
<dbReference type="InterPro" id="IPR050851">
    <property type="entry name" value="mRNA_Cap_2O-Ribose_MeTrfase"/>
</dbReference>
<dbReference type="SUPFAM" id="SSF53335">
    <property type="entry name" value="S-adenosyl-L-methionine-dependent methyltransferases"/>
    <property type="match status" value="1"/>
</dbReference>
<evidence type="ECO:0000256" key="4">
    <source>
        <dbReference type="ARBA" id="ARBA00022679"/>
    </source>
</evidence>
<dbReference type="GO" id="GO:0120550">
    <property type="term" value="F:methyltransferase cap2 activity"/>
    <property type="evidence" value="ECO:0007669"/>
    <property type="project" value="UniProtKB-EC"/>
</dbReference>
<evidence type="ECO:0000256" key="7">
    <source>
        <dbReference type="PROSITE-ProRule" id="PRU00946"/>
    </source>
</evidence>
<name>A0A194PW40_PAPXU</name>
<dbReference type="Pfam" id="PF01728">
    <property type="entry name" value="FtsJ"/>
    <property type="match status" value="1"/>
</dbReference>
<keyword evidence="10" id="KW-1185">Reference proteome</keyword>
<dbReference type="Gene3D" id="3.40.50.12760">
    <property type="match status" value="1"/>
</dbReference>
<dbReference type="EMBL" id="KQ459596">
    <property type="protein sequence ID" value="KPI95350.1"/>
    <property type="molecule type" value="Genomic_DNA"/>
</dbReference>
<keyword evidence="3 7" id="KW-0489">Methyltransferase</keyword>
<dbReference type="InterPro" id="IPR025807">
    <property type="entry name" value="Adrift-typ_MeTrfase"/>
</dbReference>
<evidence type="ECO:0000256" key="5">
    <source>
        <dbReference type="ARBA" id="ARBA00022691"/>
    </source>
</evidence>
<feature type="binding site" evidence="7">
    <location>
        <position position="146"/>
    </location>
    <ligand>
        <name>S-adenosyl-L-methionine</name>
        <dbReference type="ChEBI" id="CHEBI:59789"/>
    </ligand>
</feature>
<dbReference type="PROSITE" id="PS51614">
    <property type="entry name" value="SAM_MT_ADRIFT"/>
    <property type="match status" value="1"/>
</dbReference>
<dbReference type="GO" id="GO:0006370">
    <property type="term" value="P:7-methylguanosine mRNA capping"/>
    <property type="evidence" value="ECO:0007669"/>
    <property type="project" value="TreeGrafter"/>
</dbReference>
<dbReference type="PANTHER" id="PTHR16121">
    <property type="entry name" value="CAP-SPECIFIC MRNA (NUCLEOSIDE-2'-O-)-METHYLTRANSFERASE 1-RELATED"/>
    <property type="match status" value="1"/>
</dbReference>
<comment type="catalytic activity">
    <reaction evidence="6">
        <text>a 5'-end (N(7)-methyl 5'-triphosphoguanosine)-(2'-O-methyl-ribonucleoside)-(ribonucleotide) in mRNA + S-adenosyl-L-methionine = a 5'-end (N(7)-methyl 5'-triphosphoguanosine)-(2'-O-methyl-ribonucleoside)-(2'-O-methyl-ribonucleotide) in mRNA + S-adenosyl-L-homocysteine + H(+)</text>
        <dbReference type="Rhea" id="RHEA:67024"/>
        <dbReference type="Rhea" id="RHEA-COMP:17169"/>
        <dbReference type="Rhea" id="RHEA-COMP:17170"/>
        <dbReference type="ChEBI" id="CHEBI:15378"/>
        <dbReference type="ChEBI" id="CHEBI:57856"/>
        <dbReference type="ChEBI" id="CHEBI:59789"/>
        <dbReference type="ChEBI" id="CHEBI:167612"/>
        <dbReference type="ChEBI" id="CHEBI:167614"/>
        <dbReference type="EC" id="2.1.1.296"/>
    </reaction>
</comment>